<protein>
    <recommendedName>
        <fullName evidence="6">Peptide methionine sulfoxide reductase MsrB</fullName>
        <ecNumber evidence="6">1.8.4.12</ecNumber>
    </recommendedName>
    <alternativeName>
        <fullName evidence="6">Peptide-methionine (R)-S-oxide reductase</fullName>
    </alternativeName>
</protein>
<evidence type="ECO:0000313" key="8">
    <source>
        <dbReference type="EMBL" id="QDZ01086.1"/>
    </source>
</evidence>
<dbReference type="PROSITE" id="PS51790">
    <property type="entry name" value="MSRB"/>
    <property type="match status" value="1"/>
</dbReference>
<feature type="binding site" evidence="6">
    <location>
        <position position="140"/>
    </location>
    <ligand>
        <name>Zn(2+)</name>
        <dbReference type="ChEBI" id="CHEBI:29105"/>
    </ligand>
</feature>
<dbReference type="EMBL" id="CP042301">
    <property type="protein sequence ID" value="QDZ01086.1"/>
    <property type="molecule type" value="Genomic_DNA"/>
</dbReference>
<dbReference type="GO" id="GO:0033743">
    <property type="term" value="F:peptide-methionine (R)-S-oxide reductase activity"/>
    <property type="evidence" value="ECO:0007669"/>
    <property type="project" value="UniProtKB-UniRule"/>
</dbReference>
<dbReference type="EC" id="1.8.4.12" evidence="6"/>
<keyword evidence="9" id="KW-1185">Reference proteome</keyword>
<feature type="binding site" evidence="6">
    <location>
        <position position="91"/>
    </location>
    <ligand>
        <name>Zn(2+)</name>
        <dbReference type="ChEBI" id="CHEBI:29105"/>
    </ligand>
</feature>
<comment type="catalytic activity">
    <reaction evidence="5 6">
        <text>L-methionyl-[protein] + [thioredoxin]-disulfide + H2O = L-methionyl-(R)-S-oxide-[protein] + [thioredoxin]-dithiol</text>
        <dbReference type="Rhea" id="RHEA:24164"/>
        <dbReference type="Rhea" id="RHEA-COMP:10698"/>
        <dbReference type="Rhea" id="RHEA-COMP:10700"/>
        <dbReference type="Rhea" id="RHEA-COMP:12313"/>
        <dbReference type="Rhea" id="RHEA-COMP:12314"/>
        <dbReference type="ChEBI" id="CHEBI:15377"/>
        <dbReference type="ChEBI" id="CHEBI:16044"/>
        <dbReference type="ChEBI" id="CHEBI:29950"/>
        <dbReference type="ChEBI" id="CHEBI:45764"/>
        <dbReference type="ChEBI" id="CHEBI:50058"/>
        <dbReference type="EC" id="1.8.4.12"/>
    </reaction>
</comment>
<feature type="binding site" evidence="6">
    <location>
        <position position="143"/>
    </location>
    <ligand>
        <name>Zn(2+)</name>
        <dbReference type="ChEBI" id="CHEBI:29105"/>
    </ligand>
</feature>
<dbReference type="PANTHER" id="PTHR10173:SF52">
    <property type="entry name" value="METHIONINE-R-SULFOXIDE REDUCTASE B1"/>
    <property type="match status" value="1"/>
</dbReference>
<dbReference type="NCBIfam" id="TIGR00357">
    <property type="entry name" value="peptide-methionine (R)-S-oxide reductase MsrB"/>
    <property type="match status" value="1"/>
</dbReference>
<dbReference type="GO" id="GO:0008270">
    <property type="term" value="F:zinc ion binding"/>
    <property type="evidence" value="ECO:0007669"/>
    <property type="project" value="UniProtKB-UniRule"/>
</dbReference>
<feature type="binding site" evidence="6">
    <location>
        <position position="94"/>
    </location>
    <ligand>
        <name>Zn(2+)</name>
        <dbReference type="ChEBI" id="CHEBI:29105"/>
    </ligand>
</feature>
<evidence type="ECO:0000256" key="6">
    <source>
        <dbReference type="HAMAP-Rule" id="MF_01400"/>
    </source>
</evidence>
<dbReference type="SUPFAM" id="SSF51316">
    <property type="entry name" value="Mss4-like"/>
    <property type="match status" value="1"/>
</dbReference>
<feature type="active site" description="Nucleophile" evidence="6">
    <location>
        <position position="163"/>
    </location>
</feature>
<comment type="cofactor">
    <cofactor evidence="6">
        <name>Zn(2+)</name>
        <dbReference type="ChEBI" id="CHEBI:29105"/>
    </cofactor>
    <text evidence="6">Binds 1 zinc ion per subunit. The zinc ion is important for the structural integrity of the protein.</text>
</comment>
<comment type="similarity">
    <text evidence="1 6">Belongs to the MsrB Met sulfoxide reductase family.</text>
</comment>
<evidence type="ECO:0000256" key="2">
    <source>
        <dbReference type="ARBA" id="ARBA00022723"/>
    </source>
</evidence>
<dbReference type="HAMAP" id="MF_01400">
    <property type="entry name" value="MsrB"/>
    <property type="match status" value="1"/>
</dbReference>
<keyword evidence="2 6" id="KW-0479">Metal-binding</keyword>
<reference evidence="8" key="1">
    <citation type="submission" date="2020-04" db="EMBL/GenBank/DDBJ databases">
        <title>Nitratireductor sp. nov. isolated from mangrove soil.</title>
        <authorList>
            <person name="Ye Y."/>
        </authorList>
    </citation>
    <scope>NUCLEOTIDE SEQUENCE</scope>
    <source>
        <strain evidence="8">SY7</strain>
    </source>
</reference>
<evidence type="ECO:0000256" key="1">
    <source>
        <dbReference type="ARBA" id="ARBA00007174"/>
    </source>
</evidence>
<dbReference type="Gene3D" id="2.170.150.20">
    <property type="entry name" value="Peptide methionine sulfoxide reductase"/>
    <property type="match status" value="1"/>
</dbReference>
<dbReference type="GO" id="GO:0005737">
    <property type="term" value="C:cytoplasm"/>
    <property type="evidence" value="ECO:0007669"/>
    <property type="project" value="TreeGrafter"/>
</dbReference>
<evidence type="ECO:0000256" key="4">
    <source>
        <dbReference type="ARBA" id="ARBA00023002"/>
    </source>
</evidence>
<dbReference type="Pfam" id="PF01641">
    <property type="entry name" value="SelR"/>
    <property type="match status" value="1"/>
</dbReference>
<dbReference type="AlphaFoldDB" id="A0A5B8KZS1"/>
<dbReference type="GO" id="GO:0006979">
    <property type="term" value="P:response to oxidative stress"/>
    <property type="evidence" value="ECO:0007669"/>
    <property type="project" value="InterPro"/>
</dbReference>
<feature type="domain" description="MsrB" evidence="7">
    <location>
        <begin position="52"/>
        <end position="174"/>
    </location>
</feature>
<organism evidence="8 9">
    <name type="scientific">Nitratireductor mangrovi</name>
    <dbReference type="NCBI Taxonomy" id="2599600"/>
    <lineage>
        <taxon>Bacteria</taxon>
        <taxon>Pseudomonadati</taxon>
        <taxon>Pseudomonadota</taxon>
        <taxon>Alphaproteobacteria</taxon>
        <taxon>Hyphomicrobiales</taxon>
        <taxon>Phyllobacteriaceae</taxon>
        <taxon>Nitratireductor</taxon>
    </lineage>
</organism>
<evidence type="ECO:0000259" key="7">
    <source>
        <dbReference type="PROSITE" id="PS51790"/>
    </source>
</evidence>
<dbReference type="InterPro" id="IPR011057">
    <property type="entry name" value="Mss4-like_sf"/>
</dbReference>
<dbReference type="InterPro" id="IPR028427">
    <property type="entry name" value="Met_Sox_Rdtase_MsrB"/>
</dbReference>
<accession>A0A5B8KZS1</accession>
<dbReference type="FunFam" id="2.170.150.20:FF:000001">
    <property type="entry name" value="Peptide methionine sulfoxide reductase MsrB"/>
    <property type="match status" value="1"/>
</dbReference>
<keyword evidence="3 6" id="KW-0862">Zinc</keyword>
<dbReference type="PANTHER" id="PTHR10173">
    <property type="entry name" value="METHIONINE SULFOXIDE REDUCTASE"/>
    <property type="match status" value="1"/>
</dbReference>
<dbReference type="KEGG" id="niy:FQ775_12250"/>
<evidence type="ECO:0000256" key="5">
    <source>
        <dbReference type="ARBA" id="ARBA00048488"/>
    </source>
</evidence>
<dbReference type="Proteomes" id="UP000321389">
    <property type="component" value="Chromosome"/>
</dbReference>
<dbReference type="GO" id="GO:0030091">
    <property type="term" value="P:protein repair"/>
    <property type="evidence" value="ECO:0007669"/>
    <property type="project" value="InterPro"/>
</dbReference>
<name>A0A5B8KZS1_9HYPH</name>
<dbReference type="InterPro" id="IPR002579">
    <property type="entry name" value="Met_Sox_Rdtase_MsrB_dom"/>
</dbReference>
<keyword evidence="4 6" id="KW-0560">Oxidoreductase</keyword>
<evidence type="ECO:0000256" key="3">
    <source>
        <dbReference type="ARBA" id="ARBA00022833"/>
    </source>
</evidence>
<sequence length="174" mass="19741">MRPSTAPWRTGNCSPCYHRRLDSVRSVTRFVGIAGREIAVTTKSGLKVEKSDSEWREQLTPEQYHVTRKHGTERAFTGPYWDSKDVGEYDCVCCGKPLFRSETKFDSGTGWPSFYAPIEEGAVSEHSDRSFFMRRTEVRCADCDAHLGHVFNDGPQPTGLRYCMNGTALDFKKD</sequence>
<proteinExistence type="inferred from homology"/>
<dbReference type="OrthoDB" id="9785497at2"/>
<evidence type="ECO:0000313" key="9">
    <source>
        <dbReference type="Proteomes" id="UP000321389"/>
    </source>
</evidence>
<gene>
    <name evidence="6 8" type="primary">msrB</name>
    <name evidence="8" type="ORF">FQ775_12250</name>
</gene>